<dbReference type="AlphaFoldDB" id="A0AAD5S3H6"/>
<feature type="compositionally biased region" description="Acidic residues" evidence="1">
    <location>
        <begin position="90"/>
        <end position="99"/>
    </location>
</feature>
<name>A0AAD5S3H6_9FUNG</name>
<reference evidence="2" key="1">
    <citation type="submission" date="2020-05" db="EMBL/GenBank/DDBJ databases">
        <title>Phylogenomic resolution of chytrid fungi.</title>
        <authorList>
            <person name="Stajich J.E."/>
            <person name="Amses K."/>
            <person name="Simmons R."/>
            <person name="Seto K."/>
            <person name="Myers J."/>
            <person name="Bonds A."/>
            <person name="Quandt C.A."/>
            <person name="Barry K."/>
            <person name="Liu P."/>
            <person name="Grigoriev I."/>
            <person name="Longcore J.E."/>
            <person name="James T.Y."/>
        </authorList>
    </citation>
    <scope>NUCLEOTIDE SEQUENCE</scope>
    <source>
        <strain evidence="2">JEL0318</strain>
    </source>
</reference>
<comment type="caution">
    <text evidence="2">The sequence shown here is derived from an EMBL/GenBank/DDBJ whole genome shotgun (WGS) entry which is preliminary data.</text>
</comment>
<organism evidence="2 3">
    <name type="scientific">Rhizophlyctis rosea</name>
    <dbReference type="NCBI Taxonomy" id="64517"/>
    <lineage>
        <taxon>Eukaryota</taxon>
        <taxon>Fungi</taxon>
        <taxon>Fungi incertae sedis</taxon>
        <taxon>Chytridiomycota</taxon>
        <taxon>Chytridiomycota incertae sedis</taxon>
        <taxon>Chytridiomycetes</taxon>
        <taxon>Rhizophlyctidales</taxon>
        <taxon>Rhizophlyctidaceae</taxon>
        <taxon>Rhizophlyctis</taxon>
    </lineage>
</organism>
<feature type="non-terminal residue" evidence="2">
    <location>
        <position position="107"/>
    </location>
</feature>
<feature type="region of interest" description="Disordered" evidence="1">
    <location>
        <begin position="1"/>
        <end position="107"/>
    </location>
</feature>
<dbReference type="Proteomes" id="UP001212841">
    <property type="component" value="Unassembled WGS sequence"/>
</dbReference>
<gene>
    <name evidence="2" type="ORF">HK097_003339</name>
</gene>
<keyword evidence="3" id="KW-1185">Reference proteome</keyword>
<proteinExistence type="predicted"/>
<sequence>MEPLTVLPTSPLPAHQEPSPPTDKDPFFNRSDTQQDDTSNDDTIRLVMTPGEIFAPSSDITNPTHHPSATSRRPSYSTRHSSRISLPPTDIEDDDEEGMEIPIYPSE</sequence>
<evidence type="ECO:0000313" key="2">
    <source>
        <dbReference type="EMBL" id="KAJ3037917.1"/>
    </source>
</evidence>
<evidence type="ECO:0000256" key="1">
    <source>
        <dbReference type="SAM" id="MobiDB-lite"/>
    </source>
</evidence>
<feature type="compositionally biased region" description="Polar residues" evidence="1">
    <location>
        <begin position="58"/>
        <end position="79"/>
    </location>
</feature>
<dbReference type="EMBL" id="JADGJD010001783">
    <property type="protein sequence ID" value="KAJ3037917.1"/>
    <property type="molecule type" value="Genomic_DNA"/>
</dbReference>
<evidence type="ECO:0000313" key="3">
    <source>
        <dbReference type="Proteomes" id="UP001212841"/>
    </source>
</evidence>
<protein>
    <submittedName>
        <fullName evidence="2">Uncharacterized protein</fullName>
    </submittedName>
</protein>
<accession>A0AAD5S3H6</accession>